<evidence type="ECO:0000256" key="5">
    <source>
        <dbReference type="ARBA" id="ARBA00023054"/>
    </source>
</evidence>
<keyword evidence="4" id="KW-0805">Transcription regulation</keyword>
<dbReference type="FunFam" id="1.10.10.60:FF:000168">
    <property type="entry name" value="Telomere repeat-binding factor 1"/>
    <property type="match status" value="1"/>
</dbReference>
<evidence type="ECO:0000256" key="1">
    <source>
        <dbReference type="ARBA" id="ARBA00004286"/>
    </source>
</evidence>
<evidence type="ECO:0000256" key="8">
    <source>
        <dbReference type="ARBA" id="ARBA00023242"/>
    </source>
</evidence>
<dbReference type="InterPro" id="IPR036388">
    <property type="entry name" value="WH-like_DNA-bd_sf"/>
</dbReference>
<dbReference type="InterPro" id="IPR036390">
    <property type="entry name" value="WH_DNA-bd_sf"/>
</dbReference>
<comment type="subcellular location">
    <subcellularLocation>
        <location evidence="1">Chromosome</location>
    </subcellularLocation>
    <subcellularLocation>
        <location evidence="2">Nucleus</location>
        <location evidence="2">Nucleolus</location>
    </subcellularLocation>
</comment>
<name>A0AAN8V4E8_9MAGN</name>
<keyword evidence="8" id="KW-0539">Nucleus</keyword>
<feature type="domain" description="HTH myb-type" evidence="13">
    <location>
        <begin position="20"/>
        <end position="48"/>
    </location>
</feature>
<dbReference type="InterPro" id="IPR009057">
    <property type="entry name" value="Homeodomain-like_sf"/>
</dbReference>
<evidence type="ECO:0000313" key="15">
    <source>
        <dbReference type="EMBL" id="KAK6923156.1"/>
    </source>
</evidence>
<dbReference type="Gene3D" id="1.10.10.10">
    <property type="entry name" value="Winged helix-like DNA-binding domain superfamily/Winged helix DNA-binding domain"/>
    <property type="match status" value="1"/>
</dbReference>
<dbReference type="InterPro" id="IPR044597">
    <property type="entry name" value="SMH1-6"/>
</dbReference>
<keyword evidence="16" id="KW-1185">Reference proteome</keyword>
<evidence type="ECO:0000256" key="2">
    <source>
        <dbReference type="ARBA" id="ARBA00004604"/>
    </source>
</evidence>
<dbReference type="PROSITE" id="PS51294">
    <property type="entry name" value="HTH_MYB"/>
    <property type="match status" value="1"/>
</dbReference>
<evidence type="ECO:0000259" key="14">
    <source>
        <dbReference type="PROSITE" id="PS51504"/>
    </source>
</evidence>
<dbReference type="Gene3D" id="1.10.10.60">
    <property type="entry name" value="Homeodomain-like"/>
    <property type="match status" value="1"/>
</dbReference>
<feature type="domain" description="Myb-like" evidence="12">
    <location>
        <begin position="20"/>
        <end position="72"/>
    </location>
</feature>
<dbReference type="SUPFAM" id="SSF46689">
    <property type="entry name" value="Homeodomain-like"/>
    <property type="match status" value="1"/>
</dbReference>
<accession>A0AAN8V4E8</accession>
<evidence type="ECO:0000256" key="6">
    <source>
        <dbReference type="ARBA" id="ARBA00023125"/>
    </source>
</evidence>
<evidence type="ECO:0000256" key="7">
    <source>
        <dbReference type="ARBA" id="ARBA00023163"/>
    </source>
</evidence>
<dbReference type="SUPFAM" id="SSF46785">
    <property type="entry name" value="Winged helix' DNA-binding domain"/>
    <property type="match status" value="1"/>
</dbReference>
<dbReference type="GO" id="GO:0006334">
    <property type="term" value="P:nucleosome assembly"/>
    <property type="evidence" value="ECO:0007669"/>
    <property type="project" value="InterPro"/>
</dbReference>
<dbReference type="Pfam" id="PF00538">
    <property type="entry name" value="Linker_histone"/>
    <property type="match status" value="1"/>
</dbReference>
<organism evidence="15 16">
    <name type="scientific">Dillenia turbinata</name>
    <dbReference type="NCBI Taxonomy" id="194707"/>
    <lineage>
        <taxon>Eukaryota</taxon>
        <taxon>Viridiplantae</taxon>
        <taxon>Streptophyta</taxon>
        <taxon>Embryophyta</taxon>
        <taxon>Tracheophyta</taxon>
        <taxon>Spermatophyta</taxon>
        <taxon>Magnoliopsida</taxon>
        <taxon>eudicotyledons</taxon>
        <taxon>Gunneridae</taxon>
        <taxon>Pentapetalae</taxon>
        <taxon>Dilleniales</taxon>
        <taxon>Dilleniaceae</taxon>
        <taxon>Dillenia</taxon>
    </lineage>
</organism>
<evidence type="ECO:0000256" key="11">
    <source>
        <dbReference type="SAM" id="MobiDB-lite"/>
    </source>
</evidence>
<comment type="caution">
    <text evidence="15">The sequence shown here is derived from an EMBL/GenBank/DDBJ whole genome shotgun (WGS) entry which is preliminary data.</text>
</comment>
<dbReference type="GO" id="GO:0005730">
    <property type="term" value="C:nucleolus"/>
    <property type="evidence" value="ECO:0007669"/>
    <property type="project" value="UniProtKB-SubCell"/>
</dbReference>
<dbReference type="PANTHER" id="PTHR46267:SF8">
    <property type="entry name" value="TELOMERE REPEAT-BINDING FACTOR 1"/>
    <property type="match status" value="1"/>
</dbReference>
<dbReference type="Proteomes" id="UP001370490">
    <property type="component" value="Unassembled WGS sequence"/>
</dbReference>
<dbReference type="AlphaFoldDB" id="A0AAN8V4E8"/>
<dbReference type="CDD" id="cd11660">
    <property type="entry name" value="SANT_TRF"/>
    <property type="match status" value="1"/>
</dbReference>
<dbReference type="InterPro" id="IPR001005">
    <property type="entry name" value="SANT/Myb"/>
</dbReference>
<keyword evidence="7" id="KW-0804">Transcription</keyword>
<feature type="region of interest" description="Disordered" evidence="11">
    <location>
        <begin position="238"/>
        <end position="278"/>
    </location>
</feature>
<dbReference type="InterPro" id="IPR005818">
    <property type="entry name" value="Histone_H1/H5_H15"/>
</dbReference>
<dbReference type="PROSITE" id="PS50090">
    <property type="entry name" value="MYB_LIKE"/>
    <property type="match status" value="1"/>
</dbReference>
<reference evidence="15 16" key="1">
    <citation type="submission" date="2023-12" db="EMBL/GenBank/DDBJ databases">
        <title>A high-quality genome assembly for Dillenia turbinata (Dilleniales).</title>
        <authorList>
            <person name="Chanderbali A."/>
        </authorList>
    </citation>
    <scope>NUCLEOTIDE SEQUENCE [LARGE SCALE GENOMIC DNA]</scope>
    <source>
        <strain evidence="15">LSX21</strain>
        <tissue evidence="15">Leaf</tissue>
    </source>
</reference>
<keyword evidence="5 10" id="KW-0175">Coiled coil</keyword>
<keyword evidence="3" id="KW-0158">Chromosome</keyword>
<evidence type="ECO:0000256" key="3">
    <source>
        <dbReference type="ARBA" id="ARBA00022454"/>
    </source>
</evidence>
<dbReference type="Pfam" id="PF00249">
    <property type="entry name" value="Myb_DNA-binding"/>
    <property type="match status" value="1"/>
</dbReference>
<dbReference type="EMBL" id="JBAMMX010000018">
    <property type="protein sequence ID" value="KAK6923156.1"/>
    <property type="molecule type" value="Genomic_DNA"/>
</dbReference>
<dbReference type="InterPro" id="IPR017930">
    <property type="entry name" value="Myb_dom"/>
</dbReference>
<sequence>MGVRILAHRILGVVFMGAPKQKWTREEEDALRAGVAKHGAGKWRTILKDPEFSAALRLRSNVDLKDKWRNVTVTANGWGSREKARLALKKNQKTVKDNGSPVTPNSVLRSDKVVDAQPLAVFGGTSQIISSKKRLTNLDELILEAIIKLKEPGGSSKTTIAMHIEDHQSALPEFKKELSERLKHLVANGKLVKVNRKYRIPVDLISSETRKSSQPLLLEGTQKVLPKKEKDDFKILSRPQVEGSQLLPPEGRQNLSPKPEKNDSKISSRPQVNVDTSKKRKITLEKAAAVAARLVARAEAAIAEAEEAAREAELAETDAEVAQAFAEAAMKALKSRTSRTWSSSLLLAVYNMVCIV</sequence>
<evidence type="ECO:0000256" key="10">
    <source>
        <dbReference type="SAM" id="Coils"/>
    </source>
</evidence>
<keyword evidence="6" id="KW-0238">DNA-binding</keyword>
<dbReference type="PROSITE" id="PS51504">
    <property type="entry name" value="H15"/>
    <property type="match status" value="1"/>
</dbReference>
<evidence type="ECO:0000313" key="16">
    <source>
        <dbReference type="Proteomes" id="UP001370490"/>
    </source>
</evidence>
<protein>
    <recommendedName>
        <fullName evidence="9">MYB transcription factor</fullName>
    </recommendedName>
</protein>
<evidence type="ECO:0000259" key="12">
    <source>
        <dbReference type="PROSITE" id="PS50090"/>
    </source>
</evidence>
<dbReference type="SMART" id="SM00526">
    <property type="entry name" value="H15"/>
    <property type="match status" value="1"/>
</dbReference>
<dbReference type="SMART" id="SM00717">
    <property type="entry name" value="SANT"/>
    <property type="match status" value="1"/>
</dbReference>
<evidence type="ECO:0000256" key="9">
    <source>
        <dbReference type="ARBA" id="ARBA00032813"/>
    </source>
</evidence>
<gene>
    <name evidence="15" type="ORF">RJ641_011460</name>
</gene>
<dbReference type="GO" id="GO:0003691">
    <property type="term" value="F:double-stranded telomeric DNA binding"/>
    <property type="evidence" value="ECO:0007669"/>
    <property type="project" value="InterPro"/>
</dbReference>
<dbReference type="GO" id="GO:0000786">
    <property type="term" value="C:nucleosome"/>
    <property type="evidence" value="ECO:0007669"/>
    <property type="project" value="InterPro"/>
</dbReference>
<dbReference type="PANTHER" id="PTHR46267">
    <property type="entry name" value="SINGLE MYB HISTONE 4"/>
    <property type="match status" value="1"/>
</dbReference>
<feature type="coiled-coil region" evidence="10">
    <location>
        <begin position="288"/>
        <end position="322"/>
    </location>
</feature>
<evidence type="ECO:0000259" key="13">
    <source>
        <dbReference type="PROSITE" id="PS51294"/>
    </source>
</evidence>
<feature type="domain" description="H15" evidence="14">
    <location>
        <begin position="134"/>
        <end position="202"/>
    </location>
</feature>
<proteinExistence type="predicted"/>
<evidence type="ECO:0000256" key="4">
    <source>
        <dbReference type="ARBA" id="ARBA00023015"/>
    </source>
</evidence>